<dbReference type="InterPro" id="IPR017871">
    <property type="entry name" value="ABC_transporter-like_CS"/>
</dbReference>
<dbReference type="FunFam" id="3.40.50.300:FF:000287">
    <property type="entry name" value="Multidrug ABC transporter ATP-binding protein"/>
    <property type="match status" value="1"/>
</dbReference>
<dbReference type="InterPro" id="IPR011527">
    <property type="entry name" value="ABC1_TM_dom"/>
</dbReference>
<gene>
    <name evidence="11" type="ORF">XD73_1211</name>
</gene>
<evidence type="ECO:0000313" key="12">
    <source>
        <dbReference type="Proteomes" id="UP000064249"/>
    </source>
</evidence>
<evidence type="ECO:0000259" key="9">
    <source>
        <dbReference type="PROSITE" id="PS50893"/>
    </source>
</evidence>
<dbReference type="GO" id="GO:0005886">
    <property type="term" value="C:plasma membrane"/>
    <property type="evidence" value="ECO:0007669"/>
    <property type="project" value="UniProtKB-SubCell"/>
</dbReference>
<dbReference type="GO" id="GO:0015421">
    <property type="term" value="F:ABC-type oligopeptide transporter activity"/>
    <property type="evidence" value="ECO:0007669"/>
    <property type="project" value="TreeGrafter"/>
</dbReference>
<feature type="transmembrane region" description="Helical" evidence="8">
    <location>
        <begin position="153"/>
        <end position="171"/>
    </location>
</feature>
<accession>A0A101FWT7</accession>
<dbReference type="PROSITE" id="PS50893">
    <property type="entry name" value="ABC_TRANSPORTER_2"/>
    <property type="match status" value="1"/>
</dbReference>
<dbReference type="SMART" id="SM00382">
    <property type="entry name" value="AAA"/>
    <property type="match status" value="1"/>
</dbReference>
<dbReference type="InterPro" id="IPR027417">
    <property type="entry name" value="P-loop_NTPase"/>
</dbReference>
<keyword evidence="6 8" id="KW-1133">Transmembrane helix</keyword>
<dbReference type="InterPro" id="IPR039421">
    <property type="entry name" value="Type_1_exporter"/>
</dbReference>
<dbReference type="PANTHER" id="PTHR43394">
    <property type="entry name" value="ATP-DEPENDENT PERMEASE MDL1, MITOCHONDRIAL"/>
    <property type="match status" value="1"/>
</dbReference>
<dbReference type="SUPFAM" id="SSF90123">
    <property type="entry name" value="ABC transporter transmembrane region"/>
    <property type="match status" value="1"/>
</dbReference>
<dbReference type="InterPro" id="IPR036640">
    <property type="entry name" value="ABC1_TM_sf"/>
</dbReference>
<dbReference type="Gene3D" id="3.40.50.300">
    <property type="entry name" value="P-loop containing nucleotide triphosphate hydrolases"/>
    <property type="match status" value="1"/>
</dbReference>
<comment type="subcellular location">
    <subcellularLocation>
        <location evidence="1">Cell membrane</location>
        <topology evidence="1">Multi-pass membrane protein</topology>
    </subcellularLocation>
</comment>
<evidence type="ECO:0000256" key="8">
    <source>
        <dbReference type="SAM" id="Phobius"/>
    </source>
</evidence>
<keyword evidence="7 8" id="KW-0472">Membrane</keyword>
<keyword evidence="5" id="KW-0067">ATP-binding</keyword>
<comment type="caution">
    <text evidence="11">The sequence shown here is derived from an EMBL/GenBank/DDBJ whole genome shotgun (WGS) entry which is preliminary data.</text>
</comment>
<reference evidence="11 12" key="1">
    <citation type="journal article" date="2015" name="MBio">
        <title>Genome-Resolved Metagenomic Analysis Reveals Roles for Candidate Phyla and Other Microbial Community Members in Biogeochemical Transformations in Oil Reservoirs.</title>
        <authorList>
            <person name="Hu P."/>
            <person name="Tom L."/>
            <person name="Singh A."/>
            <person name="Thomas B.C."/>
            <person name="Baker B.J."/>
            <person name="Piceno Y.M."/>
            <person name="Andersen G.L."/>
            <person name="Banfield J.F."/>
        </authorList>
    </citation>
    <scope>NUCLEOTIDE SEQUENCE [LARGE SCALE GENOMIC DNA]</scope>
    <source>
        <strain evidence="11">46_16</strain>
    </source>
</reference>
<feature type="transmembrane region" description="Helical" evidence="8">
    <location>
        <begin position="260"/>
        <end position="285"/>
    </location>
</feature>
<feature type="domain" description="ABC transmembrane type-1" evidence="10">
    <location>
        <begin position="37"/>
        <end position="320"/>
    </location>
</feature>
<feature type="domain" description="ABC transporter" evidence="9">
    <location>
        <begin position="354"/>
        <end position="589"/>
    </location>
</feature>
<dbReference type="Pfam" id="PF00005">
    <property type="entry name" value="ABC_tran"/>
    <property type="match status" value="1"/>
</dbReference>
<evidence type="ECO:0000256" key="2">
    <source>
        <dbReference type="ARBA" id="ARBA00022448"/>
    </source>
</evidence>
<keyword evidence="4" id="KW-0547">Nucleotide-binding</keyword>
<evidence type="ECO:0000256" key="4">
    <source>
        <dbReference type="ARBA" id="ARBA00022741"/>
    </source>
</evidence>
<dbReference type="PROSITE" id="PS00211">
    <property type="entry name" value="ABC_TRANSPORTER_1"/>
    <property type="match status" value="1"/>
</dbReference>
<dbReference type="EMBL" id="LGFU01000115">
    <property type="protein sequence ID" value="KUK45916.1"/>
    <property type="molecule type" value="Genomic_DNA"/>
</dbReference>
<sequence length="606" mass="68116">MLVPDKNYYDLNLKETVSDNHLLGLWRLMKGYHWLYLGAAALLAVATLARTGIALVIRRFVDDVILAGNYGSTLTTIILIFIGLAFIQGVFTFLSGWLTSKTAESVTRRLRNFLFDHLQRLPYAYHAESQTGDLISRATSDVDAVNRFFSEQAIGIGRILLMFIVNFAAILQLNTRLALYSVIAIPAIIGVSIYFFSKVSKAYEKYQEQEASLSSRLQENLTGIRVVKAFARQGHEQYKFDQENWEKFKLGKKLLSIHSLFWPVSDIICGIQMLSSFFIGALMALNGEISVGTYLAFTSMVGLIIWPIRGLGRLIVQTSTGMVSYSRVAELLKQDREPLTAGDYQPEGSVEGEIIFKDVYFAYEKDYPVLENINFVCKPGEVIALLGSTGSGKTSLVNLLPRFYDPTQGIITLDGVDITCYPRKYLRSQIGIVEQEPFLFSRSIRENITYGVHRDVSDDEIIQAAKFAAIHEVIETFPNAYDTMVGERGVTLSGGQKQRVAIARALLKNPRILILDDSTSSVDTETEAQIRAALNHLMQNRTTFIIAHRIQSVMDADLILVFDKGKIVQKGKHNELMRTSGMYREIYDIQTRIEVELEKEIASVNI</sequence>
<dbReference type="Gene3D" id="1.20.1560.10">
    <property type="entry name" value="ABC transporter type 1, transmembrane domain"/>
    <property type="match status" value="1"/>
</dbReference>
<dbReference type="AlphaFoldDB" id="A0A101FWT7"/>
<feature type="transmembrane region" description="Helical" evidence="8">
    <location>
        <begin position="34"/>
        <end position="57"/>
    </location>
</feature>
<protein>
    <submittedName>
        <fullName evidence="11">Putative ABC transporter</fullName>
    </submittedName>
</protein>
<evidence type="ECO:0000256" key="5">
    <source>
        <dbReference type="ARBA" id="ARBA00022840"/>
    </source>
</evidence>
<proteinExistence type="predicted"/>
<evidence type="ECO:0000313" key="11">
    <source>
        <dbReference type="EMBL" id="KUK45916.1"/>
    </source>
</evidence>
<dbReference type="PROSITE" id="PS50929">
    <property type="entry name" value="ABC_TM1F"/>
    <property type="match status" value="1"/>
</dbReference>
<evidence type="ECO:0000256" key="1">
    <source>
        <dbReference type="ARBA" id="ARBA00004651"/>
    </source>
</evidence>
<evidence type="ECO:0000259" key="10">
    <source>
        <dbReference type="PROSITE" id="PS50929"/>
    </source>
</evidence>
<keyword evidence="2" id="KW-0813">Transport</keyword>
<evidence type="ECO:0000256" key="6">
    <source>
        <dbReference type="ARBA" id="ARBA00022989"/>
    </source>
</evidence>
<dbReference type="GO" id="GO:0016887">
    <property type="term" value="F:ATP hydrolysis activity"/>
    <property type="evidence" value="ECO:0007669"/>
    <property type="project" value="InterPro"/>
</dbReference>
<dbReference type="GO" id="GO:0005524">
    <property type="term" value="F:ATP binding"/>
    <property type="evidence" value="ECO:0007669"/>
    <property type="project" value="UniProtKB-KW"/>
</dbReference>
<feature type="transmembrane region" description="Helical" evidence="8">
    <location>
        <begin position="77"/>
        <end position="99"/>
    </location>
</feature>
<feature type="transmembrane region" description="Helical" evidence="8">
    <location>
        <begin position="291"/>
        <end position="308"/>
    </location>
</feature>
<evidence type="ECO:0000256" key="3">
    <source>
        <dbReference type="ARBA" id="ARBA00022692"/>
    </source>
</evidence>
<dbReference type="InterPro" id="IPR003439">
    <property type="entry name" value="ABC_transporter-like_ATP-bd"/>
</dbReference>
<dbReference type="SUPFAM" id="SSF52540">
    <property type="entry name" value="P-loop containing nucleoside triphosphate hydrolases"/>
    <property type="match status" value="1"/>
</dbReference>
<dbReference type="InterPro" id="IPR003593">
    <property type="entry name" value="AAA+_ATPase"/>
</dbReference>
<evidence type="ECO:0000256" key="7">
    <source>
        <dbReference type="ARBA" id="ARBA00023136"/>
    </source>
</evidence>
<name>A0A101FWT7_9CHLR</name>
<dbReference type="CDD" id="cd18542">
    <property type="entry name" value="ABC_6TM_YknU_like"/>
    <property type="match status" value="1"/>
</dbReference>
<keyword evidence="3 8" id="KW-0812">Transmembrane</keyword>
<dbReference type="PANTHER" id="PTHR43394:SF1">
    <property type="entry name" value="ATP-BINDING CASSETTE SUB-FAMILY B MEMBER 10, MITOCHONDRIAL"/>
    <property type="match status" value="1"/>
</dbReference>
<dbReference type="Proteomes" id="UP000064249">
    <property type="component" value="Unassembled WGS sequence"/>
</dbReference>
<organism evidence="11 12">
    <name type="scientific">Anaerolinea thermophila</name>
    <dbReference type="NCBI Taxonomy" id="167964"/>
    <lineage>
        <taxon>Bacteria</taxon>
        <taxon>Bacillati</taxon>
        <taxon>Chloroflexota</taxon>
        <taxon>Anaerolineae</taxon>
        <taxon>Anaerolineales</taxon>
        <taxon>Anaerolineaceae</taxon>
        <taxon>Anaerolinea</taxon>
    </lineage>
</organism>
<dbReference type="Pfam" id="PF00664">
    <property type="entry name" value="ABC_membrane"/>
    <property type="match status" value="1"/>
</dbReference>
<feature type="transmembrane region" description="Helical" evidence="8">
    <location>
        <begin position="177"/>
        <end position="196"/>
    </location>
</feature>